<protein>
    <recommendedName>
        <fullName evidence="12">Mannosyltransferase</fullName>
        <ecNumber evidence="12">2.4.1.-</ecNumber>
    </recommendedName>
</protein>
<dbReference type="Pfam" id="PF03901">
    <property type="entry name" value="Glyco_transf_22"/>
    <property type="match status" value="1"/>
</dbReference>
<feature type="transmembrane region" description="Helical" evidence="12">
    <location>
        <begin position="504"/>
        <end position="520"/>
    </location>
</feature>
<dbReference type="InterPro" id="IPR011990">
    <property type="entry name" value="TPR-like_helical_dom_sf"/>
</dbReference>
<feature type="transmembrane region" description="Helical" evidence="12">
    <location>
        <begin position="526"/>
        <end position="546"/>
    </location>
</feature>
<keyword evidence="7 12" id="KW-0256">Endoplasmic reticulum</keyword>
<dbReference type="Proteomes" id="UP000828236">
    <property type="component" value="Unassembled WGS sequence"/>
</dbReference>
<dbReference type="EMBL" id="SDOV01000007">
    <property type="protein sequence ID" value="KAH7638953.1"/>
    <property type="molecule type" value="Genomic_DNA"/>
</dbReference>
<feature type="transmembrane region" description="Helical" evidence="12">
    <location>
        <begin position="306"/>
        <end position="325"/>
    </location>
</feature>
<dbReference type="PANTHER" id="PTHR22760:SF1">
    <property type="entry name" value="DOL-P-MAN:MAN(7)GLCNAC(2)-PP-DOL ALPHA-1,6-MANNOSYLTRANSFERASE"/>
    <property type="match status" value="1"/>
</dbReference>
<keyword evidence="9 12" id="KW-0472">Membrane</keyword>
<accession>A0A9D4NV90</accession>
<gene>
    <name evidence="13" type="ORF">HUG17_2986</name>
</gene>
<comment type="similarity">
    <text evidence="3 12">Belongs to the glycosyltransferase 22 family.</text>
</comment>
<comment type="pathway">
    <text evidence="2">Protein modification; protein glycosylation.</text>
</comment>
<evidence type="ECO:0000256" key="1">
    <source>
        <dbReference type="ARBA" id="ARBA00004477"/>
    </source>
</evidence>
<evidence type="ECO:0000256" key="12">
    <source>
        <dbReference type="RuleBase" id="RU363075"/>
    </source>
</evidence>
<sequence length="774" mass="91359">MADYLTDWDKDVENPAVDRMELYNKLLTHFNEQGQTDAEKCWRLVVICLILSDLQLKNKNKSEAKKWEEEAFKYAKKAVELDPKSMNVHKWYCAAVGRMAPHVSTKERIQMGHQFKEHRDIAVSIDNNDQLMHHMYGRWCWEVANLSFMERQIAKAFFGTPPEATYDDALDSLKMADKLKHDWKMNHLWMAKVLISMKKYPDAMQWIDEALVLAKNNEEDDVAHLELESLAKSYVEESFGIQACHDFLYLSKLSPWLSNDSVAIWDHENFPGVVHRTFITNFIVAILAKPFCWLQSESLDKFPSQILSRLSLLFCFTFAFGRFIHSIQASHRNGSSIAIWLTLITITQFHLIFYASRPLPNTYALIFMLFAYDYWNRNQWSMFIFLFAFTVIVIRFETIILFSAICLIECFYTQRLSLINVFVYGIPSGIFSLSLTILFDSFMWNKWIWPEGDTIWFNIVENKSHLWGVQPFYWYFINVLPNIFFTTILLLPFACFWWSRFGHPYTFVSILFIFLYSFLPHKELRFIIYAVPLLNTTFAHIIVTMMDLIAQFQRYVFELMMKMSKQTTMKTIILTNSISIYFIKRLKQFFLYGLIVNLLLNLTLTIIKLYISSYNYPGGYAIQIVNDDIRKNNWQSKSETSRIGVYVCDLAAQSGMTRFLQLENVYYNKEPKFNVEDFLQHDWIYFVIEPKDRHEYFDQCTDDESVNCQIVHRQIHSPTLMDIQFNCTLQQSVLTLDKSSLTKFQIAIEIHKCQYISITANESIEFDHNHHPSY</sequence>
<keyword evidence="8 12" id="KW-1133">Transmembrane helix</keyword>
<evidence type="ECO:0000313" key="13">
    <source>
        <dbReference type="EMBL" id="KAH7638953.1"/>
    </source>
</evidence>
<reference evidence="13" key="2">
    <citation type="journal article" date="2021" name="World Allergy Organ. J.">
        <title>Chromosome-level assembly of Dermatophagoides farinae genome and transcriptome reveals two novel allergens Der f 37 and Der f 39.</title>
        <authorList>
            <person name="Chen J."/>
            <person name="Cai Z."/>
            <person name="Fan D."/>
            <person name="Hu J."/>
            <person name="Hou Y."/>
            <person name="He Y."/>
            <person name="Zhang Z."/>
            <person name="Zhao Z."/>
            <person name="Gao P."/>
            <person name="Hu W."/>
            <person name="Sun J."/>
            <person name="Li J."/>
            <person name="Ji K."/>
        </authorList>
    </citation>
    <scope>NUCLEOTIDE SEQUENCE</scope>
    <source>
        <strain evidence="13">JKM2019</strain>
    </source>
</reference>
<dbReference type="EC" id="2.4.1.-" evidence="12"/>
<evidence type="ECO:0000256" key="4">
    <source>
        <dbReference type="ARBA" id="ARBA00022676"/>
    </source>
</evidence>
<evidence type="ECO:0000256" key="10">
    <source>
        <dbReference type="ARBA" id="ARBA00044721"/>
    </source>
</evidence>
<feature type="transmembrane region" description="Helical" evidence="12">
    <location>
        <begin position="589"/>
        <end position="611"/>
    </location>
</feature>
<reference evidence="13" key="1">
    <citation type="submission" date="2020-06" db="EMBL/GenBank/DDBJ databases">
        <authorList>
            <person name="Ji K."/>
            <person name="Li J."/>
        </authorList>
    </citation>
    <scope>NUCLEOTIDE SEQUENCE</scope>
    <source>
        <strain evidence="13">JKM2019</strain>
        <tissue evidence="13">Whole body</tissue>
    </source>
</reference>
<dbReference type="InterPro" id="IPR005599">
    <property type="entry name" value="GPI_mannosylTrfase"/>
</dbReference>
<evidence type="ECO:0000256" key="8">
    <source>
        <dbReference type="ARBA" id="ARBA00022989"/>
    </source>
</evidence>
<dbReference type="PANTHER" id="PTHR22760">
    <property type="entry name" value="GLYCOSYLTRANSFERASE"/>
    <property type="match status" value="1"/>
</dbReference>
<evidence type="ECO:0000256" key="2">
    <source>
        <dbReference type="ARBA" id="ARBA00004922"/>
    </source>
</evidence>
<organism evidence="13">
    <name type="scientific">Dermatophagoides farinae</name>
    <name type="common">American house dust mite</name>
    <dbReference type="NCBI Taxonomy" id="6954"/>
    <lineage>
        <taxon>Eukaryota</taxon>
        <taxon>Metazoa</taxon>
        <taxon>Ecdysozoa</taxon>
        <taxon>Arthropoda</taxon>
        <taxon>Chelicerata</taxon>
        <taxon>Arachnida</taxon>
        <taxon>Acari</taxon>
        <taxon>Acariformes</taxon>
        <taxon>Sarcoptiformes</taxon>
        <taxon>Astigmata</taxon>
        <taxon>Psoroptidia</taxon>
        <taxon>Analgoidea</taxon>
        <taxon>Pyroglyphidae</taxon>
        <taxon>Dermatophagoidinae</taxon>
        <taxon>Dermatophagoides</taxon>
    </lineage>
</organism>
<evidence type="ECO:0000256" key="9">
    <source>
        <dbReference type="ARBA" id="ARBA00023136"/>
    </source>
</evidence>
<evidence type="ECO:0000256" key="3">
    <source>
        <dbReference type="ARBA" id="ARBA00007063"/>
    </source>
</evidence>
<evidence type="ECO:0000256" key="7">
    <source>
        <dbReference type="ARBA" id="ARBA00022824"/>
    </source>
</evidence>
<feature type="transmembrane region" description="Helical" evidence="12">
    <location>
        <begin position="418"/>
        <end position="439"/>
    </location>
</feature>
<dbReference type="Pfam" id="PF21033">
    <property type="entry name" value="RMD1-3"/>
    <property type="match status" value="1"/>
</dbReference>
<keyword evidence="5" id="KW-0808">Transferase</keyword>
<dbReference type="GO" id="GO:0005789">
    <property type="term" value="C:endoplasmic reticulum membrane"/>
    <property type="evidence" value="ECO:0007669"/>
    <property type="project" value="UniProtKB-SubCell"/>
</dbReference>
<name>A0A9D4NV90_DERFA</name>
<proteinExistence type="inferred from homology"/>
<comment type="caution">
    <text evidence="13">The sequence shown here is derived from an EMBL/GenBank/DDBJ whole genome shotgun (WGS) entry which is preliminary data.</text>
</comment>
<comment type="function">
    <text evidence="10">Mannosyltransferase that operates in the biosynthetic pathway of dolichol-linked oligosaccharides, the glycan precursors employed in protein asparagine (N)-glycosylation. The assembly of dolichol-linked oligosaccharides begins on the cytosolic side of the endoplasmic reticulum membrane and finishes in its lumen. The sequential addition of sugars to dolichol pyrophosphate produces dolichol-linked oligosaccharides containing fourteen sugars, including two GlcNAcs, nine mannoses and three glucoses. Once assembled, the oligosaccharide is transferred from the lipid to nascent proteins by oligosaccharyltransferases. In the lumen of the endoplasmic reticulum, adds the eighth mannose residue in an alpha-1,6 linkage onto Man(7)GlcNAc(2)-PP-dolichol to produce Man(8)GlcNAc(2)-PP-dolichol.</text>
</comment>
<feature type="transmembrane region" description="Helical" evidence="12">
    <location>
        <begin position="472"/>
        <end position="497"/>
    </location>
</feature>
<dbReference type="GO" id="GO:0006487">
    <property type="term" value="P:protein N-linked glycosylation"/>
    <property type="evidence" value="ECO:0007669"/>
    <property type="project" value="TreeGrafter"/>
</dbReference>
<evidence type="ECO:0000256" key="6">
    <source>
        <dbReference type="ARBA" id="ARBA00022692"/>
    </source>
</evidence>
<dbReference type="SUPFAM" id="SSF48452">
    <property type="entry name" value="TPR-like"/>
    <property type="match status" value="1"/>
</dbReference>
<evidence type="ECO:0000256" key="5">
    <source>
        <dbReference type="ARBA" id="ARBA00022679"/>
    </source>
</evidence>
<dbReference type="Gene3D" id="1.25.40.10">
    <property type="entry name" value="Tetratricopeptide repeat domain"/>
    <property type="match status" value="1"/>
</dbReference>
<keyword evidence="6 12" id="KW-0812">Transmembrane</keyword>
<keyword evidence="4 12" id="KW-0328">Glycosyltransferase</keyword>
<comment type="catalytic activity">
    <reaction evidence="11">
        <text>an alpha-D-Man-(1-&gt;2)-alpha-D-Man-(1-&gt;2)-alpha-D-Man-(1-&gt;3)-[alpha-D-Man-(1-&gt;2)-alpha-D-Man-(1-&gt;3)-alpha-D-Man-(1-&gt;6)]-beta-D-Man-(1-&gt;4)-beta-D-GlcNAc-(1-&gt;4)-alpha-D-GlcNAc-diphospho-di-trans,poly-cis-dolichol + a di-trans,poly-cis-dolichyl beta-D-mannosyl phosphate = an alpha-D-Man-(1-&gt;2)-alpha-D-Man-(1-&gt;2)-alpha-D-Man-(1-&gt;3)-[alpha-D-Man-(1-&gt;2)-alpha-D-Man-(1-&gt;3)-[alpha-D-Man-(1-&gt;6)]-alpha-D-Man-(1-&gt;6)]-beta-D-Man-(1-&gt;4)-beta-D-GlcNAc-(1-&gt;4)-alpha-D-GlcNAc-diphospho-di-trans,poly-cis-dolichol + a di-trans,poly-cis-dolichyl phosphate + H(+)</text>
        <dbReference type="Rhea" id="RHEA:29535"/>
        <dbReference type="Rhea" id="RHEA-COMP:19498"/>
        <dbReference type="Rhea" id="RHEA-COMP:19501"/>
        <dbReference type="Rhea" id="RHEA-COMP:19518"/>
        <dbReference type="Rhea" id="RHEA-COMP:19519"/>
        <dbReference type="ChEBI" id="CHEBI:15378"/>
        <dbReference type="ChEBI" id="CHEBI:57683"/>
        <dbReference type="ChEBI" id="CHEBI:58211"/>
        <dbReference type="ChEBI" id="CHEBI:132517"/>
        <dbReference type="ChEBI" id="CHEBI:132519"/>
        <dbReference type="EC" id="2.4.1.260"/>
    </reaction>
    <physiologicalReaction direction="left-to-right" evidence="11">
        <dbReference type="Rhea" id="RHEA:29536"/>
    </physiologicalReaction>
</comment>
<feature type="transmembrane region" description="Helical" evidence="12">
    <location>
        <begin position="382"/>
        <end position="406"/>
    </location>
</feature>
<dbReference type="GO" id="GO:0052917">
    <property type="term" value="F:dol-P-Man:Man(7)GlcNAc(2)-PP-Dol alpha-1,6-mannosyltransferase activity"/>
    <property type="evidence" value="ECO:0007669"/>
    <property type="project" value="UniProtKB-EC"/>
</dbReference>
<feature type="transmembrane region" description="Helical" evidence="12">
    <location>
        <begin position="337"/>
        <end position="355"/>
    </location>
</feature>
<dbReference type="InterPro" id="IPR049039">
    <property type="entry name" value="RMD1-3_a_helical_rpt"/>
</dbReference>
<evidence type="ECO:0000256" key="11">
    <source>
        <dbReference type="ARBA" id="ARBA00048899"/>
    </source>
</evidence>
<dbReference type="AlphaFoldDB" id="A0A9D4NV90"/>
<comment type="subcellular location">
    <subcellularLocation>
        <location evidence="1 12">Endoplasmic reticulum membrane</location>
        <topology evidence="1 12">Multi-pass membrane protein</topology>
    </subcellularLocation>
</comment>